<dbReference type="GeneTree" id="ENSGT00940000154922"/>
<keyword evidence="2 8" id="KW-1133">Transmembrane helix</keyword>
<evidence type="ECO:0000256" key="6">
    <source>
        <dbReference type="ARBA" id="ARBA00041768"/>
    </source>
</evidence>
<evidence type="ECO:0000256" key="5">
    <source>
        <dbReference type="ARBA" id="ARBA00039897"/>
    </source>
</evidence>
<dbReference type="GO" id="GO:0009925">
    <property type="term" value="C:basal plasma membrane"/>
    <property type="evidence" value="ECO:0007669"/>
    <property type="project" value="UniProtKB-SubCell"/>
</dbReference>
<keyword evidence="1 8" id="KW-0812">Transmembrane</keyword>
<feature type="transmembrane region" description="Helical" evidence="8">
    <location>
        <begin position="341"/>
        <end position="359"/>
    </location>
</feature>
<sequence length="538" mass="60088">MMKFDDLLAEVNGFGRFQWRIMLMLVIPRLILPFHFLQNNFAAFIPSHHCNISAFDEGDVFRDLSSEEKLIVSIPVEEDGSFSSCQMFAEPQYHLLLNSSNTTMLPTVHCQNGWVYDTSIMKSTLATEWDLVCERKRLNKSTATIFFLGVMFGAAVIGHLSDRFGRKIMLLVSYLITSIFGFASALSSSYVMLAVMRFLTGFGASGVSIVSVVLSIEWADIKHRSSLLILLSMDWSFGGVLLGALAYLVNDWRYLMATSTSPLLPALIYWWWIPESARWLVSQGKIHPAYFYLSKCAKVNGRKQFMDDLKPEDLLKITALENENKKYSLLDLVRTPKLRRLTAIAGTVWFGVACSYYGISLNVSGFGLNIFVTQLMYGFSEVPAKIFCLFSINKFGRKFNQSGGLLLTGLCLFCNVIIPPDMAAFRTAVAAIGKMFSEAAFTVLYLYTTELYPTVLRQNGFGFCSFLARLGVAVSPLVALLEEVWVGLPRLLFSMMASGVGLLTILLPETNNTRLPETIEDVEQSKRLASTSTTNAPP</sequence>
<feature type="domain" description="Major facilitator superfamily (MFS) profile" evidence="9">
    <location>
        <begin position="87"/>
        <end position="511"/>
    </location>
</feature>
<dbReference type="Gene3D" id="1.20.1250.20">
    <property type="entry name" value="MFS general substrate transporter like domains"/>
    <property type="match status" value="1"/>
</dbReference>
<keyword evidence="3 8" id="KW-0472">Membrane</keyword>
<evidence type="ECO:0000256" key="7">
    <source>
        <dbReference type="ARBA" id="ARBA00042362"/>
    </source>
</evidence>
<dbReference type="SUPFAM" id="SSF103473">
    <property type="entry name" value="MFS general substrate transporter"/>
    <property type="match status" value="1"/>
</dbReference>
<dbReference type="RefSeq" id="XP_019718260.1">
    <property type="nucleotide sequence ID" value="XM_019862701.1"/>
</dbReference>
<evidence type="ECO:0000256" key="8">
    <source>
        <dbReference type="SAM" id="Phobius"/>
    </source>
</evidence>
<reference evidence="10" key="1">
    <citation type="submission" date="2025-08" db="UniProtKB">
        <authorList>
            <consortium name="Ensembl"/>
        </authorList>
    </citation>
    <scope>IDENTIFICATION</scope>
</reference>
<dbReference type="GeneID" id="109511535"/>
<protein>
    <recommendedName>
        <fullName evidence="5">Solute carrier family 22 member 6</fullName>
    </recommendedName>
    <alternativeName>
        <fullName evidence="7">Organic anion transporter 1</fullName>
    </alternativeName>
    <alternativeName>
        <fullName evidence="6">Renal organic anion transporter 1</fullName>
    </alternativeName>
</protein>
<evidence type="ECO:0000256" key="1">
    <source>
        <dbReference type="ARBA" id="ARBA00022692"/>
    </source>
</evidence>
<evidence type="ECO:0000313" key="11">
    <source>
        <dbReference type="Proteomes" id="UP000264820"/>
    </source>
</evidence>
<dbReference type="Pfam" id="PF00083">
    <property type="entry name" value="Sugar_tr"/>
    <property type="match status" value="1"/>
</dbReference>
<feature type="transmembrane region" description="Helical" evidence="8">
    <location>
        <begin position="198"/>
        <end position="216"/>
    </location>
</feature>
<feature type="transmembrane region" description="Helical" evidence="8">
    <location>
        <begin position="399"/>
        <end position="418"/>
    </location>
</feature>
<feature type="transmembrane region" description="Helical" evidence="8">
    <location>
        <begin position="371"/>
        <end position="392"/>
    </location>
</feature>
<comment type="subcellular location">
    <subcellularLocation>
        <location evidence="4">Basal cell membrane</location>
        <topology evidence="4">Multi-pass membrane protein</topology>
    </subcellularLocation>
</comment>
<feature type="transmembrane region" description="Helical" evidence="8">
    <location>
        <begin position="143"/>
        <end position="161"/>
    </location>
</feature>
<evidence type="ECO:0000256" key="4">
    <source>
        <dbReference type="ARBA" id="ARBA00034696"/>
    </source>
</evidence>
<dbReference type="InterPro" id="IPR036259">
    <property type="entry name" value="MFS_trans_sf"/>
</dbReference>
<reference evidence="10" key="2">
    <citation type="submission" date="2025-09" db="UniProtKB">
        <authorList>
            <consortium name="Ensembl"/>
        </authorList>
    </citation>
    <scope>IDENTIFICATION</scope>
</reference>
<feature type="transmembrane region" description="Helical" evidence="8">
    <location>
        <begin position="254"/>
        <end position="273"/>
    </location>
</feature>
<dbReference type="PROSITE" id="PS50850">
    <property type="entry name" value="MFS"/>
    <property type="match status" value="1"/>
</dbReference>
<evidence type="ECO:0000256" key="3">
    <source>
        <dbReference type="ARBA" id="ARBA00023136"/>
    </source>
</evidence>
<feature type="transmembrane region" description="Helical" evidence="8">
    <location>
        <begin position="168"/>
        <end position="192"/>
    </location>
</feature>
<dbReference type="Ensembl" id="ENSHCOT00000023962.1">
    <property type="protein sequence ID" value="ENSHCOP00000015919.1"/>
    <property type="gene ID" value="ENSHCOG00000019606.1"/>
</dbReference>
<dbReference type="InterPro" id="IPR005828">
    <property type="entry name" value="MFS_sugar_transport-like"/>
</dbReference>
<dbReference type="InterPro" id="IPR020846">
    <property type="entry name" value="MFS_dom"/>
</dbReference>
<feature type="transmembrane region" description="Helical" evidence="8">
    <location>
        <begin position="487"/>
        <end position="507"/>
    </location>
</feature>
<dbReference type="STRING" id="109280.ENSHCOP00000015919"/>
<evidence type="ECO:0000313" key="10">
    <source>
        <dbReference type="Ensembl" id="ENSHCOP00000015919.1"/>
    </source>
</evidence>
<dbReference type="GO" id="GO:0022857">
    <property type="term" value="F:transmembrane transporter activity"/>
    <property type="evidence" value="ECO:0007669"/>
    <property type="project" value="InterPro"/>
</dbReference>
<evidence type="ECO:0000259" key="9">
    <source>
        <dbReference type="PROSITE" id="PS50850"/>
    </source>
</evidence>
<feature type="transmembrane region" description="Helical" evidence="8">
    <location>
        <begin position="424"/>
        <end position="448"/>
    </location>
</feature>
<dbReference type="OMA" id="NRREEFM"/>
<feature type="transmembrane region" description="Helical" evidence="8">
    <location>
        <begin position="228"/>
        <end position="248"/>
    </location>
</feature>
<dbReference type="PANTHER" id="PTHR24064">
    <property type="entry name" value="SOLUTE CARRIER FAMILY 22 MEMBER"/>
    <property type="match status" value="1"/>
</dbReference>
<dbReference type="Proteomes" id="UP000264820">
    <property type="component" value="Unplaced"/>
</dbReference>
<evidence type="ECO:0000256" key="2">
    <source>
        <dbReference type="ARBA" id="ARBA00022989"/>
    </source>
</evidence>
<dbReference type="AlphaFoldDB" id="A0A3Q2YD56"/>
<keyword evidence="11" id="KW-1185">Reference proteome</keyword>
<dbReference type="FunFam" id="1.20.1250.20:FF:000023">
    <property type="entry name" value="Solute carrier family 22 member 6"/>
    <property type="match status" value="1"/>
</dbReference>
<accession>A0A3Q2YD56</accession>
<proteinExistence type="predicted"/>
<feature type="transmembrane region" description="Helical" evidence="8">
    <location>
        <begin position="460"/>
        <end position="481"/>
    </location>
</feature>
<dbReference type="OrthoDB" id="2544694at2759"/>
<organism evidence="10 11">
    <name type="scientific">Hippocampus comes</name>
    <name type="common">Tiger tail seahorse</name>
    <dbReference type="NCBI Taxonomy" id="109280"/>
    <lineage>
        <taxon>Eukaryota</taxon>
        <taxon>Metazoa</taxon>
        <taxon>Chordata</taxon>
        <taxon>Craniata</taxon>
        <taxon>Vertebrata</taxon>
        <taxon>Euteleostomi</taxon>
        <taxon>Actinopterygii</taxon>
        <taxon>Neopterygii</taxon>
        <taxon>Teleostei</taxon>
        <taxon>Neoteleostei</taxon>
        <taxon>Acanthomorphata</taxon>
        <taxon>Syngnathiaria</taxon>
        <taxon>Syngnathiformes</taxon>
        <taxon>Syngnathoidei</taxon>
        <taxon>Syngnathidae</taxon>
        <taxon>Hippocampus</taxon>
    </lineage>
</organism>
<name>A0A3Q2YD56_HIPCM</name>